<evidence type="ECO:0000256" key="3">
    <source>
        <dbReference type="ARBA" id="ARBA00022692"/>
    </source>
</evidence>
<evidence type="ECO:0000256" key="7">
    <source>
        <dbReference type="PROSITE-ProRule" id="PRU00385"/>
    </source>
</evidence>
<evidence type="ECO:0000313" key="10">
    <source>
        <dbReference type="EMBL" id="KAF7634590.1"/>
    </source>
</evidence>
<dbReference type="PANTHER" id="PTHR21524">
    <property type="entry name" value="SPECTRIN REPEAT CONTAINING NUCLEAR ENVELOPE PROTEIN 2"/>
    <property type="match status" value="1"/>
</dbReference>
<dbReference type="InterPro" id="IPR012315">
    <property type="entry name" value="KASH"/>
</dbReference>
<feature type="topological domain" description="Cytoplasmic" evidence="7">
    <location>
        <begin position="1"/>
        <end position="213"/>
    </location>
</feature>
<evidence type="ECO:0000256" key="4">
    <source>
        <dbReference type="ARBA" id="ARBA00022989"/>
    </source>
</evidence>
<dbReference type="GO" id="GO:0031965">
    <property type="term" value="C:nuclear membrane"/>
    <property type="evidence" value="ECO:0007669"/>
    <property type="project" value="UniProtKB-SubCell"/>
</dbReference>
<dbReference type="OrthoDB" id="6618337at2759"/>
<dbReference type="GO" id="GO:0048471">
    <property type="term" value="C:perinuclear region of cytoplasm"/>
    <property type="evidence" value="ECO:0007669"/>
    <property type="project" value="TreeGrafter"/>
</dbReference>
<evidence type="ECO:0000313" key="11">
    <source>
        <dbReference type="Proteomes" id="UP000605970"/>
    </source>
</evidence>
<comment type="similarity">
    <text evidence="2">Belongs to the nesprin family.</text>
</comment>
<evidence type="ECO:0000256" key="5">
    <source>
        <dbReference type="ARBA" id="ARBA00023136"/>
    </source>
</evidence>
<protein>
    <recommendedName>
        <fullName evidence="9">KASH domain-containing protein</fullName>
    </recommendedName>
</protein>
<keyword evidence="4" id="KW-1133">Transmembrane helix</keyword>
<feature type="domain" description="KASH" evidence="9">
    <location>
        <begin position="205"/>
        <end position="264"/>
    </location>
</feature>
<keyword evidence="11" id="KW-1185">Reference proteome</keyword>
<keyword evidence="3 7" id="KW-0812">Transmembrane</keyword>
<feature type="region of interest" description="Disordered" evidence="8">
    <location>
        <begin position="26"/>
        <end position="51"/>
    </location>
</feature>
<dbReference type="GO" id="GO:0019894">
    <property type="term" value="F:kinesin binding"/>
    <property type="evidence" value="ECO:0007669"/>
    <property type="project" value="TreeGrafter"/>
</dbReference>
<accession>A0A8S9ZMH7</accession>
<gene>
    <name evidence="10" type="ORF">Mgra_00006039</name>
</gene>
<dbReference type="Proteomes" id="UP000605970">
    <property type="component" value="Unassembled WGS sequence"/>
</dbReference>
<feature type="compositionally biased region" description="Basic and acidic residues" evidence="8">
    <location>
        <begin position="30"/>
        <end position="51"/>
    </location>
</feature>
<evidence type="ECO:0000256" key="6">
    <source>
        <dbReference type="ARBA" id="ARBA00023242"/>
    </source>
</evidence>
<reference evidence="10" key="1">
    <citation type="journal article" date="2020" name="Ecol. Evol.">
        <title>Genome structure and content of the rice root-knot nematode (Meloidogyne graminicola).</title>
        <authorList>
            <person name="Phan N.T."/>
            <person name="Danchin E.G.J."/>
            <person name="Klopp C."/>
            <person name="Perfus-Barbeoch L."/>
            <person name="Kozlowski D.K."/>
            <person name="Koutsovoulos G.D."/>
            <person name="Lopez-Roques C."/>
            <person name="Bouchez O."/>
            <person name="Zahm M."/>
            <person name="Besnard G."/>
            <person name="Bellafiore S."/>
        </authorList>
    </citation>
    <scope>NUCLEOTIDE SEQUENCE</scope>
    <source>
        <strain evidence="10">VN-18</strain>
    </source>
</reference>
<dbReference type="SMART" id="SM01249">
    <property type="entry name" value="KASH"/>
    <property type="match status" value="1"/>
</dbReference>
<feature type="topological domain" description="Perinuclear space" evidence="7">
    <location>
        <begin position="235"/>
        <end position="264"/>
    </location>
</feature>
<dbReference type="GO" id="GO:0007097">
    <property type="term" value="P:nuclear migration"/>
    <property type="evidence" value="ECO:0007669"/>
    <property type="project" value="TreeGrafter"/>
</dbReference>
<keyword evidence="5 7" id="KW-0472">Membrane</keyword>
<proteinExistence type="inferred from homology"/>
<dbReference type="Pfam" id="PF10541">
    <property type="entry name" value="KASH"/>
    <property type="match status" value="1"/>
</dbReference>
<organism evidence="10 11">
    <name type="scientific">Meloidogyne graminicola</name>
    <dbReference type="NCBI Taxonomy" id="189291"/>
    <lineage>
        <taxon>Eukaryota</taxon>
        <taxon>Metazoa</taxon>
        <taxon>Ecdysozoa</taxon>
        <taxon>Nematoda</taxon>
        <taxon>Chromadorea</taxon>
        <taxon>Rhabditida</taxon>
        <taxon>Tylenchina</taxon>
        <taxon>Tylenchomorpha</taxon>
        <taxon>Tylenchoidea</taxon>
        <taxon>Meloidogynidae</taxon>
        <taxon>Meloidogyninae</taxon>
        <taxon>Meloidogyne</taxon>
    </lineage>
</organism>
<name>A0A8S9ZMH7_9BILA</name>
<dbReference type="AlphaFoldDB" id="A0A8S9ZMH7"/>
<evidence type="ECO:0000256" key="8">
    <source>
        <dbReference type="SAM" id="MobiDB-lite"/>
    </source>
</evidence>
<dbReference type="PANTHER" id="PTHR21524:SF5">
    <property type="entry name" value="SPECTRIN REPEAT CONTAINING NUCLEAR ENVELOPE PROTEIN 2"/>
    <property type="match status" value="1"/>
</dbReference>
<evidence type="ECO:0000256" key="1">
    <source>
        <dbReference type="ARBA" id="ARBA00004126"/>
    </source>
</evidence>
<sequence>MEEKERKVTEESFRLKCEQLTSDLQVPLHSQEDFRDNSRSKEIKEEQPLESKNIEELIKEINNESDKSEEITLIENRTENKNLKQLIFPKILSSIYDQQQQQPSTSTTSYYSPLNYFENKEDIDAAAEMFASVFPNREPKDVLKEHGINDLELVFDEEEEESEGEEGEEIESLSESIIFPNGEEPESPIPIDPCQRSSQELENDKSRWKRVLRTALPLQAMLVLLLGAACLVPHCDDDYCCHLLNNFARSFEPQIDFTNGPPPF</sequence>
<keyword evidence="6" id="KW-0539">Nucleus</keyword>
<evidence type="ECO:0000256" key="2">
    <source>
        <dbReference type="ARBA" id="ARBA00008619"/>
    </source>
</evidence>
<comment type="subcellular location">
    <subcellularLocation>
        <location evidence="1">Nucleus membrane</location>
    </subcellularLocation>
</comment>
<dbReference type="GO" id="GO:0006997">
    <property type="term" value="P:nucleus organization"/>
    <property type="evidence" value="ECO:0007669"/>
    <property type="project" value="TreeGrafter"/>
</dbReference>
<dbReference type="PROSITE" id="PS51049">
    <property type="entry name" value="KASH"/>
    <property type="match status" value="1"/>
</dbReference>
<dbReference type="EMBL" id="JABEBT010000055">
    <property type="protein sequence ID" value="KAF7634590.1"/>
    <property type="molecule type" value="Genomic_DNA"/>
</dbReference>
<dbReference type="GO" id="GO:0007010">
    <property type="term" value="P:cytoskeleton organization"/>
    <property type="evidence" value="ECO:0007669"/>
    <property type="project" value="TreeGrafter"/>
</dbReference>
<comment type="caution">
    <text evidence="10">The sequence shown here is derived from an EMBL/GenBank/DDBJ whole genome shotgun (WGS) entry which is preliminary data.</text>
</comment>
<evidence type="ECO:0000259" key="9">
    <source>
        <dbReference type="PROSITE" id="PS51049"/>
    </source>
</evidence>